<dbReference type="GeneID" id="83882336"/>
<dbReference type="InterPro" id="IPR018060">
    <property type="entry name" value="HTH_AraC"/>
</dbReference>
<keyword evidence="6" id="KW-1185">Reference proteome</keyword>
<evidence type="ECO:0000313" key="5">
    <source>
        <dbReference type="EMBL" id="CUK09329.1"/>
    </source>
</evidence>
<sequence length="328" mass="36835">MQVDRSRVDYLADQISRDLDKSTADELLKHAGLIDRREEIDAIQEAQLLEAACERLDDLLFGVRTGLGFRQSTTLTGYVVRHSKTLASAIRNSRKVNRAVFPAYDFSLNVSSNAATFRFQAIDERLLKFHRHRELLGFGVLSFLREISGSSFFPYEVRFSHLVDARADQIQKLAGFPVVFGAEEMELVLPLSVLELPIPTYEPKLRDYLVAYGERLLADMPDPNPSLRARIEGILTGALPDRLVAADEVASSLGMSSRTMARRLKEDGLTFREIVDDLRLSLAKSYLESGMSVTEIGFLLDYSDTASFSTAFKRWTGQSPRAYSNVHS</sequence>
<evidence type="ECO:0000256" key="1">
    <source>
        <dbReference type="ARBA" id="ARBA00023015"/>
    </source>
</evidence>
<dbReference type="Pfam" id="PF12833">
    <property type="entry name" value="HTH_18"/>
    <property type="match status" value="1"/>
</dbReference>
<dbReference type="SUPFAM" id="SSF46689">
    <property type="entry name" value="Homeodomain-like"/>
    <property type="match status" value="1"/>
</dbReference>
<dbReference type="GO" id="GO:0003700">
    <property type="term" value="F:DNA-binding transcription factor activity"/>
    <property type="evidence" value="ECO:0007669"/>
    <property type="project" value="InterPro"/>
</dbReference>
<dbReference type="SMART" id="SM00342">
    <property type="entry name" value="HTH_ARAC"/>
    <property type="match status" value="1"/>
</dbReference>
<dbReference type="AlphaFoldDB" id="A0A0P1IF91"/>
<name>A0A0P1IF91_9RHOB</name>
<keyword evidence="2" id="KW-0238">DNA-binding</keyword>
<reference evidence="6" key="1">
    <citation type="submission" date="2015-09" db="EMBL/GenBank/DDBJ databases">
        <authorList>
            <person name="Rodrigo-Torres Lidia"/>
            <person name="Arahal R.David."/>
        </authorList>
    </citation>
    <scope>NUCLEOTIDE SEQUENCE [LARGE SCALE GENOMIC DNA]</scope>
    <source>
        <strain evidence="6">CECT 7735</strain>
    </source>
</reference>
<proteinExistence type="predicted"/>
<evidence type="ECO:0000256" key="3">
    <source>
        <dbReference type="ARBA" id="ARBA00023163"/>
    </source>
</evidence>
<evidence type="ECO:0000259" key="4">
    <source>
        <dbReference type="PROSITE" id="PS01124"/>
    </source>
</evidence>
<dbReference type="GO" id="GO:0005829">
    <property type="term" value="C:cytosol"/>
    <property type="evidence" value="ECO:0007669"/>
    <property type="project" value="TreeGrafter"/>
</dbReference>
<dbReference type="InterPro" id="IPR009057">
    <property type="entry name" value="Homeodomain-like_sf"/>
</dbReference>
<dbReference type="PROSITE" id="PS01124">
    <property type="entry name" value="HTH_ARAC_FAMILY_2"/>
    <property type="match status" value="1"/>
</dbReference>
<keyword evidence="1" id="KW-0805">Transcription regulation</keyword>
<dbReference type="InterPro" id="IPR032687">
    <property type="entry name" value="AraC-type_N"/>
</dbReference>
<organism evidence="5 6">
    <name type="scientific">Shimia thalassica</name>
    <dbReference type="NCBI Taxonomy" id="1715693"/>
    <lineage>
        <taxon>Bacteria</taxon>
        <taxon>Pseudomonadati</taxon>
        <taxon>Pseudomonadota</taxon>
        <taxon>Alphaproteobacteria</taxon>
        <taxon>Rhodobacterales</taxon>
        <taxon>Roseobacteraceae</taxon>
    </lineage>
</organism>
<gene>
    <name evidence="5" type="primary">virS_8</name>
    <name evidence="5" type="ORF">PH7735_03358</name>
</gene>
<dbReference type="Gene3D" id="1.10.10.60">
    <property type="entry name" value="Homeodomain-like"/>
    <property type="match status" value="1"/>
</dbReference>
<dbReference type="EMBL" id="CYTW01000004">
    <property type="protein sequence ID" value="CUK09329.1"/>
    <property type="molecule type" value="Genomic_DNA"/>
</dbReference>
<accession>A0A0P1IF91</accession>
<feature type="domain" description="HTH araC/xylS-type" evidence="4">
    <location>
        <begin position="229"/>
        <end position="326"/>
    </location>
</feature>
<evidence type="ECO:0000313" key="6">
    <source>
        <dbReference type="Proteomes" id="UP000051870"/>
    </source>
</evidence>
<dbReference type="PANTHER" id="PTHR47894">
    <property type="entry name" value="HTH-TYPE TRANSCRIPTIONAL REGULATOR GADX"/>
    <property type="match status" value="1"/>
</dbReference>
<evidence type="ECO:0000256" key="2">
    <source>
        <dbReference type="ARBA" id="ARBA00023125"/>
    </source>
</evidence>
<dbReference type="STRING" id="1715693.PH7735_03358"/>
<dbReference type="Pfam" id="PF12625">
    <property type="entry name" value="Arabinose_bd"/>
    <property type="match status" value="1"/>
</dbReference>
<protein>
    <submittedName>
        <fullName evidence="5">Virulence-regulating protein VirS</fullName>
    </submittedName>
</protein>
<dbReference type="RefSeq" id="WP_058312524.1">
    <property type="nucleotide sequence ID" value="NZ_CYTW01000004.1"/>
</dbReference>
<dbReference type="PANTHER" id="PTHR47894:SF1">
    <property type="entry name" value="HTH-TYPE TRANSCRIPTIONAL REGULATOR VQSM"/>
    <property type="match status" value="1"/>
</dbReference>
<dbReference type="Proteomes" id="UP000051870">
    <property type="component" value="Unassembled WGS sequence"/>
</dbReference>
<dbReference type="GO" id="GO:0000976">
    <property type="term" value="F:transcription cis-regulatory region binding"/>
    <property type="evidence" value="ECO:0007669"/>
    <property type="project" value="TreeGrafter"/>
</dbReference>
<keyword evidence="3" id="KW-0804">Transcription</keyword>